<accession>A0A0D6LFR6</accession>
<keyword evidence="2" id="KW-1185">Reference proteome</keyword>
<name>A0A0D6LFR6_9BILA</name>
<sequence>MQVGTSGALQFPARVLLRRFSVKSFGAQFEADAALHQTNRRYPMIVEYNNMRRTFIQEHITTCTPQLRNSHVTVPYRSTLKAVI</sequence>
<evidence type="ECO:0000313" key="1">
    <source>
        <dbReference type="EMBL" id="EPB68761.1"/>
    </source>
</evidence>
<dbReference type="AlphaFoldDB" id="A0A0D6LFR6"/>
<gene>
    <name evidence="1" type="ORF">ANCCEY_12151</name>
</gene>
<dbReference type="Proteomes" id="UP000054495">
    <property type="component" value="Unassembled WGS sequence"/>
</dbReference>
<dbReference type="EMBL" id="KE125386">
    <property type="protein sequence ID" value="EPB68761.1"/>
    <property type="molecule type" value="Genomic_DNA"/>
</dbReference>
<reference evidence="1 2" key="1">
    <citation type="submission" date="2013-05" db="EMBL/GenBank/DDBJ databases">
        <title>Draft genome of the parasitic nematode Anyclostoma ceylanicum.</title>
        <authorList>
            <person name="Mitreva M."/>
        </authorList>
    </citation>
    <scope>NUCLEOTIDE SEQUENCE [LARGE SCALE GENOMIC DNA]</scope>
</reference>
<protein>
    <submittedName>
        <fullName evidence="1">Uncharacterized protein</fullName>
    </submittedName>
</protein>
<evidence type="ECO:0000313" key="2">
    <source>
        <dbReference type="Proteomes" id="UP000054495"/>
    </source>
</evidence>
<organism evidence="1 2">
    <name type="scientific">Ancylostoma ceylanicum</name>
    <dbReference type="NCBI Taxonomy" id="53326"/>
    <lineage>
        <taxon>Eukaryota</taxon>
        <taxon>Metazoa</taxon>
        <taxon>Ecdysozoa</taxon>
        <taxon>Nematoda</taxon>
        <taxon>Chromadorea</taxon>
        <taxon>Rhabditida</taxon>
        <taxon>Rhabditina</taxon>
        <taxon>Rhabditomorpha</taxon>
        <taxon>Strongyloidea</taxon>
        <taxon>Ancylostomatidae</taxon>
        <taxon>Ancylostomatinae</taxon>
        <taxon>Ancylostoma</taxon>
    </lineage>
</organism>
<proteinExistence type="predicted"/>